<dbReference type="EMBL" id="FODD01000013">
    <property type="protein sequence ID" value="SEN92837.1"/>
    <property type="molecule type" value="Genomic_DNA"/>
</dbReference>
<dbReference type="AlphaFoldDB" id="A0A1H8KJ36"/>
<dbReference type="RefSeq" id="WP_176735400.1">
    <property type="nucleotide sequence ID" value="NZ_FODD01000013.1"/>
</dbReference>
<sequence length="158" mass="17072">MRMGITGHRGLPEHVERMVRAALVDVVEQQDPHGLVGVTCVADGPDTWFAEAVLDHGGRIEVVVPAEEYRESLPESHRATYDALLRRASEVHSTGLRESDSHAHQAGSEIVVRTVELLLAVWDGKPSRGYGGTADAVAFAARTGVPYAVVWPDGAVRD</sequence>
<dbReference type="STRING" id="310780.SAMN05216267_101331"/>
<dbReference type="Proteomes" id="UP000181951">
    <property type="component" value="Unassembled WGS sequence"/>
</dbReference>
<dbReference type="SUPFAM" id="SSF102405">
    <property type="entry name" value="MCP/YpsA-like"/>
    <property type="match status" value="1"/>
</dbReference>
<evidence type="ECO:0000313" key="1">
    <source>
        <dbReference type="EMBL" id="SEN92837.1"/>
    </source>
</evidence>
<protein>
    <submittedName>
        <fullName evidence="1">Uncharacterized protein</fullName>
    </submittedName>
</protein>
<reference evidence="1 2" key="1">
    <citation type="submission" date="2016-10" db="EMBL/GenBank/DDBJ databases">
        <authorList>
            <person name="de Groot N.N."/>
        </authorList>
    </citation>
    <scope>NUCLEOTIDE SEQUENCE [LARGE SCALE GENOMIC DNA]</scope>
    <source>
        <strain evidence="1 2">CGMCC 4.2026</strain>
    </source>
</reference>
<accession>A0A1H8KJ36</accession>
<gene>
    <name evidence="1" type="ORF">SAMN05216267_101331</name>
</gene>
<keyword evidence="2" id="KW-1185">Reference proteome</keyword>
<organism evidence="1 2">
    <name type="scientific">Actinacidiphila rubida</name>
    <dbReference type="NCBI Taxonomy" id="310780"/>
    <lineage>
        <taxon>Bacteria</taxon>
        <taxon>Bacillati</taxon>
        <taxon>Actinomycetota</taxon>
        <taxon>Actinomycetes</taxon>
        <taxon>Kitasatosporales</taxon>
        <taxon>Streptomycetaceae</taxon>
        <taxon>Actinacidiphila</taxon>
    </lineage>
</organism>
<name>A0A1H8KJ36_9ACTN</name>
<evidence type="ECO:0000313" key="2">
    <source>
        <dbReference type="Proteomes" id="UP000181951"/>
    </source>
</evidence>
<proteinExistence type="predicted"/>
<dbReference type="Gene3D" id="3.40.50.450">
    <property type="match status" value="1"/>
</dbReference>